<feature type="region of interest" description="Disordered" evidence="1">
    <location>
        <begin position="176"/>
        <end position="320"/>
    </location>
</feature>
<keyword evidence="4" id="KW-1185">Reference proteome</keyword>
<feature type="compositionally biased region" description="Pro residues" evidence="1">
    <location>
        <begin position="222"/>
        <end position="233"/>
    </location>
</feature>
<keyword evidence="2" id="KW-0472">Membrane</keyword>
<feature type="compositionally biased region" description="Low complexity" evidence="1">
    <location>
        <begin position="183"/>
        <end position="201"/>
    </location>
</feature>
<reference evidence="3 4" key="1">
    <citation type="submission" date="2022-04" db="EMBL/GenBank/DDBJ databases">
        <title>Genome sequence of soybean root-associated Caulobacter segnis RL271.</title>
        <authorList>
            <person name="Longley R."/>
            <person name="Bonito G."/>
            <person name="Trigodet F."/>
            <person name="Crosson S."/>
            <person name="Fiebig A."/>
        </authorList>
    </citation>
    <scope>NUCLEOTIDE SEQUENCE [LARGE SCALE GENOMIC DNA]</scope>
    <source>
        <strain evidence="3 4">RL271</strain>
    </source>
</reference>
<evidence type="ECO:0000256" key="1">
    <source>
        <dbReference type="SAM" id="MobiDB-lite"/>
    </source>
</evidence>
<feature type="transmembrane region" description="Helical" evidence="2">
    <location>
        <begin position="7"/>
        <end position="28"/>
    </location>
</feature>
<evidence type="ECO:0000313" key="4">
    <source>
        <dbReference type="Proteomes" id="UP001057520"/>
    </source>
</evidence>
<gene>
    <name evidence="3" type="ORF">MZV50_09610</name>
</gene>
<feature type="compositionally biased region" description="Pro residues" evidence="1">
    <location>
        <begin position="254"/>
        <end position="266"/>
    </location>
</feature>
<evidence type="ECO:0000256" key="2">
    <source>
        <dbReference type="SAM" id="Phobius"/>
    </source>
</evidence>
<accession>A0ABY4ZYX0</accession>
<organism evidence="3 4">
    <name type="scientific">Caulobacter segnis</name>
    <dbReference type="NCBI Taxonomy" id="88688"/>
    <lineage>
        <taxon>Bacteria</taxon>
        <taxon>Pseudomonadati</taxon>
        <taxon>Pseudomonadota</taxon>
        <taxon>Alphaproteobacteria</taxon>
        <taxon>Caulobacterales</taxon>
        <taxon>Caulobacteraceae</taxon>
        <taxon>Caulobacter</taxon>
    </lineage>
</organism>
<dbReference type="Proteomes" id="UP001057520">
    <property type="component" value="Chromosome"/>
</dbReference>
<keyword evidence="2" id="KW-0812">Transmembrane</keyword>
<feature type="compositionally biased region" description="Pro residues" evidence="1">
    <location>
        <begin position="287"/>
        <end position="296"/>
    </location>
</feature>
<sequence>MSELARLLLFVAIAGSAVTFLGSLAIWYGDEDRRIRRALRNVLKGEPEGVVVARGRGRGAGFSFATNLMAVAWDRGGWCLVYRLDELMGAELLIDGQVMGRVFRGEGRRAIDHVSPQAETVTLRLVFDDPRHPDFALELWVPGDELRRESRSPAELVQEANRWLARCEAIVRRPLPPRPAPAAQPAAAPVAPRPAAAAPAPLSKPFDDEMDDDATDDDDVRPPPPLPDTPPPLARRSSFDDVPLAAAQPISRPTAPPPATAAPQPPAREAELDMFGDPPWDDEDIAPTPPPEPEPSYKPVSKARRETASDQDELPFDLDD</sequence>
<feature type="compositionally biased region" description="Acidic residues" evidence="1">
    <location>
        <begin position="309"/>
        <end position="320"/>
    </location>
</feature>
<evidence type="ECO:0000313" key="3">
    <source>
        <dbReference type="EMBL" id="USQ97766.1"/>
    </source>
</evidence>
<keyword evidence="2" id="KW-1133">Transmembrane helix</keyword>
<protein>
    <submittedName>
        <fullName evidence="3">Uncharacterized protein</fullName>
    </submittedName>
</protein>
<proteinExistence type="predicted"/>
<name>A0ABY4ZYX0_9CAUL</name>
<dbReference type="EMBL" id="CP096040">
    <property type="protein sequence ID" value="USQ97766.1"/>
    <property type="molecule type" value="Genomic_DNA"/>
</dbReference>
<feature type="compositionally biased region" description="Acidic residues" evidence="1">
    <location>
        <begin position="208"/>
        <end position="219"/>
    </location>
</feature>